<feature type="domain" description="DUF4116" evidence="2">
    <location>
        <begin position="304"/>
        <end position="349"/>
    </location>
</feature>
<organism evidence="3 4">
    <name type="scientific">Naegleria lovaniensis</name>
    <name type="common">Amoeba</name>
    <dbReference type="NCBI Taxonomy" id="51637"/>
    <lineage>
        <taxon>Eukaryota</taxon>
        <taxon>Discoba</taxon>
        <taxon>Heterolobosea</taxon>
        <taxon>Tetramitia</taxon>
        <taxon>Eutetramitia</taxon>
        <taxon>Vahlkampfiidae</taxon>
        <taxon>Naegleria</taxon>
    </lineage>
</organism>
<feature type="domain" description="DUF4116" evidence="2">
    <location>
        <begin position="426"/>
        <end position="474"/>
    </location>
</feature>
<proteinExistence type="predicted"/>
<dbReference type="InterPro" id="IPR025197">
    <property type="entry name" value="DUF4116"/>
</dbReference>
<accession>A0AA88GQ13</accession>
<feature type="domain" description="DUF4116" evidence="2">
    <location>
        <begin position="583"/>
        <end position="631"/>
    </location>
</feature>
<dbReference type="RefSeq" id="XP_044547961.1">
    <property type="nucleotide sequence ID" value="XM_044695239.1"/>
</dbReference>
<feature type="domain" description="DUF4116" evidence="2">
    <location>
        <begin position="508"/>
        <end position="542"/>
    </location>
</feature>
<dbReference type="EMBL" id="PYSW02000024">
    <property type="protein sequence ID" value="KAG2382282.1"/>
    <property type="molecule type" value="Genomic_DNA"/>
</dbReference>
<reference evidence="3 4" key="1">
    <citation type="journal article" date="2018" name="BMC Genomics">
        <title>The genome of Naegleria lovaniensis, the basis for a comparative approach to unravel pathogenicity factors of the human pathogenic amoeba N. fowleri.</title>
        <authorList>
            <person name="Liechti N."/>
            <person name="Schurch N."/>
            <person name="Bruggmann R."/>
            <person name="Wittwer M."/>
        </authorList>
    </citation>
    <scope>NUCLEOTIDE SEQUENCE [LARGE SCALE GENOMIC DNA]</scope>
    <source>
        <strain evidence="3 4">ATCC 30569</strain>
    </source>
</reference>
<evidence type="ECO:0000259" key="2">
    <source>
        <dbReference type="Pfam" id="PF13475"/>
    </source>
</evidence>
<keyword evidence="4" id="KW-1185">Reference proteome</keyword>
<feature type="region of interest" description="Disordered" evidence="1">
    <location>
        <begin position="876"/>
        <end position="913"/>
    </location>
</feature>
<evidence type="ECO:0000256" key="1">
    <source>
        <dbReference type="SAM" id="MobiDB-lite"/>
    </source>
</evidence>
<comment type="caution">
    <text evidence="3">The sequence shown here is derived from an EMBL/GenBank/DDBJ whole genome shotgun (WGS) entry which is preliminary data.</text>
</comment>
<dbReference type="AlphaFoldDB" id="A0AA88GQ13"/>
<feature type="domain" description="DUF4116" evidence="2">
    <location>
        <begin position="756"/>
        <end position="804"/>
    </location>
</feature>
<feature type="domain" description="DUF4116" evidence="2">
    <location>
        <begin position="255"/>
        <end position="302"/>
    </location>
</feature>
<feature type="region of interest" description="Disordered" evidence="1">
    <location>
        <begin position="1"/>
        <end position="26"/>
    </location>
</feature>
<feature type="compositionally biased region" description="Low complexity" evidence="1">
    <location>
        <begin position="9"/>
        <end position="24"/>
    </location>
</feature>
<feature type="compositionally biased region" description="Acidic residues" evidence="1">
    <location>
        <begin position="876"/>
        <end position="912"/>
    </location>
</feature>
<evidence type="ECO:0000313" key="4">
    <source>
        <dbReference type="Proteomes" id="UP000816034"/>
    </source>
</evidence>
<dbReference type="Pfam" id="PF13475">
    <property type="entry name" value="DUF4116"/>
    <property type="match status" value="8"/>
</dbReference>
<feature type="domain" description="DUF4116" evidence="2">
    <location>
        <begin position="806"/>
        <end position="842"/>
    </location>
</feature>
<sequence>MPRRRSNKKASSSSTKRSLSDQRSTSVEHVINCNTVLEPQTKKKKISNFNDNSIFPDDVLDMIFDFLLDSDRKIVEQVSIAFHRACVRTEKRDVIEYWNDENNFMLCPLKETPVPLSVIEQTEIKLQIRIPFHLREFLQITNGRRPFSSDFIHISNVLLPIEQWYKIGGRVVIGGTKHEEKSILMNSRGLLLLETYDSDDSDDDYISGLGTFKQFLKMESLRFDLIHYDTKKLAHKKHFHHMFTPYSSSMFTIENKELIYQAVKQGGNCAYLPESFKSDRSFMLKLVKVDGSAIKAASVELRDDKQIAMAALSNSASSYRYLSFRLKCDEEICQLAFAGDGNMLRHAPFAVKNNRDIMLKAVKSNSKCMFYAVGMLRLDKELLEIAIEKKTFGDIPYNLKRDKDFMLKAISYKLSLKMAAFDLRNDEDVVLAAVLIDPKNLEYASARLQNNRDIVKAAVQSDVTSLKHASTELKNDKEILLIALDKLLENRNGNIITLEFCPFSIRNDRDIALKAVQLTYNNMKFVSSELRKDKSFVMEVLKLPNPPVDYIDDSLFEDEEIITLAMQKYPHLVSLSKSMLRNNRKVALATVNKDGAMLKDLSIELRNDREIVKAAIKQNNQSIFYASYELRNDPEMILFKEKEGGYSSKVECFCDRQHVLNLFDPHSGILQCTEYSLADNEQVVTQCIEHEEDHTFPYLSDRLRDDDKLALSQVTACGSLLEYVSPRLKRDRSIVQAATDQYAVVLQYADPEFWHDKELVLKAVKQDGLMLQYAPYELRNDKAVVIAAVSDDPASLQFASDDLRNDKEIVLKAISQSASAIQFASDELLHNEDIVSEALMKSDSVTALIPESVLSKDRIAELREKARSNDVIVIDDEDDFNDDDDDYDEDEDEMFMFDDDDDDDDDSDEDDDYPLHRIVHNIFHF</sequence>
<dbReference type="GeneID" id="68097939"/>
<protein>
    <recommendedName>
        <fullName evidence="2">DUF4116 domain-containing protein</fullName>
    </recommendedName>
</protein>
<evidence type="ECO:0000313" key="3">
    <source>
        <dbReference type="EMBL" id="KAG2382282.1"/>
    </source>
</evidence>
<gene>
    <name evidence="3" type="ORF">C9374_005484</name>
</gene>
<name>A0AA88GQ13_NAELO</name>
<dbReference type="Proteomes" id="UP000816034">
    <property type="component" value="Unassembled WGS sequence"/>
</dbReference>
<feature type="domain" description="DUF4116" evidence="2">
    <location>
        <begin position="717"/>
        <end position="753"/>
    </location>
</feature>